<evidence type="ECO:0000256" key="5">
    <source>
        <dbReference type="ARBA" id="ARBA00022741"/>
    </source>
</evidence>
<dbReference type="EC" id="2.7.13.3" evidence="2"/>
<evidence type="ECO:0000256" key="6">
    <source>
        <dbReference type="ARBA" id="ARBA00022777"/>
    </source>
</evidence>
<evidence type="ECO:0000256" key="8">
    <source>
        <dbReference type="ARBA" id="ARBA00023012"/>
    </source>
</evidence>
<dbReference type="Gene3D" id="1.25.40.10">
    <property type="entry name" value="Tetratricopeptide repeat domain"/>
    <property type="match status" value="2"/>
</dbReference>
<dbReference type="Pfam" id="PF13424">
    <property type="entry name" value="TPR_12"/>
    <property type="match status" value="1"/>
</dbReference>
<evidence type="ECO:0000256" key="9">
    <source>
        <dbReference type="PROSITE-ProRule" id="PRU00339"/>
    </source>
</evidence>
<keyword evidence="5" id="KW-0547">Nucleotide-binding</keyword>
<dbReference type="Pfam" id="PF00512">
    <property type="entry name" value="HisKA"/>
    <property type="match status" value="1"/>
</dbReference>
<dbReference type="InterPro" id="IPR019734">
    <property type="entry name" value="TPR_rpt"/>
</dbReference>
<keyword evidence="9" id="KW-0802">TPR repeat</keyword>
<keyword evidence="8" id="KW-0902">Two-component regulatory system</keyword>
<dbReference type="EMBL" id="BAAAGF010000004">
    <property type="protein sequence ID" value="GAA0747593.1"/>
    <property type="molecule type" value="Genomic_DNA"/>
</dbReference>
<name>A0ABN1JVS7_9FLAO</name>
<evidence type="ECO:0000256" key="3">
    <source>
        <dbReference type="ARBA" id="ARBA00022553"/>
    </source>
</evidence>
<evidence type="ECO:0000256" key="1">
    <source>
        <dbReference type="ARBA" id="ARBA00000085"/>
    </source>
</evidence>
<dbReference type="SMART" id="SM00028">
    <property type="entry name" value="TPR"/>
    <property type="match status" value="7"/>
</dbReference>
<dbReference type="PROSITE" id="PS50109">
    <property type="entry name" value="HIS_KIN"/>
    <property type="match status" value="1"/>
</dbReference>
<feature type="transmembrane region" description="Helical" evidence="10">
    <location>
        <begin position="410"/>
        <end position="431"/>
    </location>
</feature>
<dbReference type="Gene3D" id="1.10.287.130">
    <property type="match status" value="1"/>
</dbReference>
<evidence type="ECO:0000256" key="2">
    <source>
        <dbReference type="ARBA" id="ARBA00012438"/>
    </source>
</evidence>
<evidence type="ECO:0000256" key="7">
    <source>
        <dbReference type="ARBA" id="ARBA00022840"/>
    </source>
</evidence>
<dbReference type="InterPro" id="IPR003661">
    <property type="entry name" value="HisK_dim/P_dom"/>
</dbReference>
<dbReference type="InterPro" id="IPR005467">
    <property type="entry name" value="His_kinase_dom"/>
</dbReference>
<dbReference type="Proteomes" id="UP001500736">
    <property type="component" value="Unassembled WGS sequence"/>
</dbReference>
<dbReference type="SMART" id="SM00388">
    <property type="entry name" value="HisKA"/>
    <property type="match status" value="1"/>
</dbReference>
<organism evidence="12 13">
    <name type="scientific">Gaetbulibacter jejuensis</name>
    <dbReference type="NCBI Taxonomy" id="584607"/>
    <lineage>
        <taxon>Bacteria</taxon>
        <taxon>Pseudomonadati</taxon>
        <taxon>Bacteroidota</taxon>
        <taxon>Flavobacteriia</taxon>
        <taxon>Flavobacteriales</taxon>
        <taxon>Flavobacteriaceae</taxon>
        <taxon>Gaetbulibacter</taxon>
    </lineage>
</organism>
<dbReference type="InterPro" id="IPR004358">
    <property type="entry name" value="Sig_transdc_His_kin-like_C"/>
</dbReference>
<evidence type="ECO:0000256" key="4">
    <source>
        <dbReference type="ARBA" id="ARBA00022679"/>
    </source>
</evidence>
<proteinExistence type="predicted"/>
<dbReference type="Gene3D" id="3.30.565.10">
    <property type="entry name" value="Histidine kinase-like ATPase, C-terminal domain"/>
    <property type="match status" value="1"/>
</dbReference>
<dbReference type="InterPro" id="IPR050351">
    <property type="entry name" value="BphY/WalK/GraS-like"/>
</dbReference>
<comment type="catalytic activity">
    <reaction evidence="1">
        <text>ATP + protein L-histidine = ADP + protein N-phospho-L-histidine.</text>
        <dbReference type="EC" id="2.7.13.3"/>
    </reaction>
</comment>
<protein>
    <recommendedName>
        <fullName evidence="2">histidine kinase</fullName>
        <ecNumber evidence="2">2.7.13.3</ecNumber>
    </recommendedName>
</protein>
<dbReference type="RefSeq" id="WP_343798770.1">
    <property type="nucleotide sequence ID" value="NZ_BAAAGF010000004.1"/>
</dbReference>
<dbReference type="InterPro" id="IPR036097">
    <property type="entry name" value="HisK_dim/P_sf"/>
</dbReference>
<keyword evidence="10" id="KW-0812">Transmembrane</keyword>
<dbReference type="PANTHER" id="PTHR42878">
    <property type="entry name" value="TWO-COMPONENT HISTIDINE KINASE"/>
    <property type="match status" value="1"/>
</dbReference>
<feature type="repeat" description="TPR" evidence="9">
    <location>
        <begin position="169"/>
        <end position="202"/>
    </location>
</feature>
<feature type="repeat" description="TPR" evidence="9">
    <location>
        <begin position="209"/>
        <end position="242"/>
    </location>
</feature>
<gene>
    <name evidence="12" type="ORF">GCM10009431_25180</name>
</gene>
<dbReference type="Pfam" id="PF02518">
    <property type="entry name" value="HATPase_c"/>
    <property type="match status" value="1"/>
</dbReference>
<keyword evidence="4" id="KW-0808">Transferase</keyword>
<keyword evidence="7" id="KW-0067">ATP-binding</keyword>
<keyword evidence="6" id="KW-0418">Kinase</keyword>
<dbReference type="InterPro" id="IPR036890">
    <property type="entry name" value="HATPase_C_sf"/>
</dbReference>
<dbReference type="SUPFAM" id="SSF55874">
    <property type="entry name" value="ATPase domain of HSP90 chaperone/DNA topoisomerase II/histidine kinase"/>
    <property type="match status" value="1"/>
</dbReference>
<evidence type="ECO:0000259" key="11">
    <source>
        <dbReference type="PROSITE" id="PS50109"/>
    </source>
</evidence>
<reference evidence="12 13" key="1">
    <citation type="journal article" date="2019" name="Int. J. Syst. Evol. Microbiol.">
        <title>The Global Catalogue of Microorganisms (GCM) 10K type strain sequencing project: providing services to taxonomists for standard genome sequencing and annotation.</title>
        <authorList>
            <consortium name="The Broad Institute Genomics Platform"/>
            <consortium name="The Broad Institute Genome Sequencing Center for Infectious Disease"/>
            <person name="Wu L."/>
            <person name="Ma J."/>
        </authorList>
    </citation>
    <scope>NUCLEOTIDE SEQUENCE [LARGE SCALE GENOMIC DNA]</scope>
    <source>
        <strain evidence="12 13">JCM 15976</strain>
    </source>
</reference>
<sequence>MKQLITLAAFFSVLSTFAQKIEKDSLFIQSEIEHLTIQLAYQPQDSAKVETSLLLIEKLYTVKDYKKALLFIDQTERLSETLKYKRAIAEAKYFKALIYSTKNDYYNAIDSYNKSKRLFKELDDTLGYARVSNGIGLIEIKRGNYAEGLENALLAIQVFERMNLREELSLAYNSLAEAYYNTNQIDKALEFNYKALNVRTQLQDNAGIKNSTKNIALLYSERKEHRKAIEYFEKVLNLLDTENDNDLRGEILPRIGEEYLQFREYEKAAEYLLEGLKYNRNTQNEDGLLRSLNSIGHLNLKQNKLKLAQAQLDEAYSIAKNGVNKHELLKNYKLHKELDSIQKQYQNAFFWQGKYYDLKTELDKESQPKIPVITTPVTETNIDEAFTNEVSIENEAINKENEKSIKRLKLLSYVLAFAVLVSLLVLVISHLKHRKRLEYARELEEKNKQIELQNEAILEQTHHLEEVNKVKDRLFSIVSHDLKDSISSIKGFIDLLREDSLTKEEFYELIPELSENADNASLLLFNLLNWSKSQMQNLESNPELFNIQDVFHNKMGLIEQKVEQKRIVLIDESQRDFVYADKSMIEIVIQNLLTNAVKFSRIGDAITVSNRDQNGKSLICVEDTGVGISPENLNKLFKNNTFTTIGTKNEKGTGLGLTICKELVELNDGRIWVESVQNVGTKFFVELPKTKSSS</sequence>
<feature type="repeat" description="TPR" evidence="9">
    <location>
        <begin position="249"/>
        <end position="282"/>
    </location>
</feature>
<keyword evidence="10" id="KW-1133">Transmembrane helix</keyword>
<evidence type="ECO:0000313" key="12">
    <source>
        <dbReference type="EMBL" id="GAA0747593.1"/>
    </source>
</evidence>
<dbReference type="PRINTS" id="PR00344">
    <property type="entry name" value="BCTRLSENSOR"/>
</dbReference>
<dbReference type="SMART" id="SM00387">
    <property type="entry name" value="HATPase_c"/>
    <property type="match status" value="1"/>
</dbReference>
<dbReference type="PANTHER" id="PTHR42878:SF7">
    <property type="entry name" value="SENSOR HISTIDINE KINASE GLRK"/>
    <property type="match status" value="1"/>
</dbReference>
<keyword evidence="3" id="KW-0597">Phosphoprotein</keyword>
<feature type="domain" description="Histidine kinase" evidence="11">
    <location>
        <begin position="477"/>
        <end position="691"/>
    </location>
</feature>
<dbReference type="SUPFAM" id="SSF47384">
    <property type="entry name" value="Homodimeric domain of signal transducing histidine kinase"/>
    <property type="match status" value="1"/>
</dbReference>
<accession>A0ABN1JVS7</accession>
<keyword evidence="10" id="KW-0472">Membrane</keyword>
<evidence type="ECO:0000313" key="13">
    <source>
        <dbReference type="Proteomes" id="UP001500736"/>
    </source>
</evidence>
<dbReference type="PROSITE" id="PS50005">
    <property type="entry name" value="TPR"/>
    <property type="match status" value="3"/>
</dbReference>
<evidence type="ECO:0000256" key="10">
    <source>
        <dbReference type="SAM" id="Phobius"/>
    </source>
</evidence>
<dbReference type="SUPFAM" id="SSF48452">
    <property type="entry name" value="TPR-like"/>
    <property type="match status" value="2"/>
</dbReference>
<dbReference type="CDD" id="cd00082">
    <property type="entry name" value="HisKA"/>
    <property type="match status" value="1"/>
</dbReference>
<comment type="caution">
    <text evidence="12">The sequence shown here is derived from an EMBL/GenBank/DDBJ whole genome shotgun (WGS) entry which is preliminary data.</text>
</comment>
<dbReference type="InterPro" id="IPR011990">
    <property type="entry name" value="TPR-like_helical_dom_sf"/>
</dbReference>
<keyword evidence="13" id="KW-1185">Reference proteome</keyword>
<dbReference type="InterPro" id="IPR003594">
    <property type="entry name" value="HATPase_dom"/>
</dbReference>
<dbReference type="Pfam" id="PF13181">
    <property type="entry name" value="TPR_8"/>
    <property type="match status" value="1"/>
</dbReference>